<evidence type="ECO:0000256" key="2">
    <source>
        <dbReference type="ARBA" id="ARBA00012251"/>
    </source>
</evidence>
<keyword evidence="10" id="KW-0067">ATP-binding</keyword>
<evidence type="ECO:0000256" key="9">
    <source>
        <dbReference type="ARBA" id="ARBA00022833"/>
    </source>
</evidence>
<dbReference type="Gene3D" id="2.30.30.380">
    <property type="entry name" value="Zn-finger domain of Sec23/24"/>
    <property type="match status" value="1"/>
</dbReference>
<dbReference type="InterPro" id="IPR014001">
    <property type="entry name" value="Helicase_ATP-bd"/>
</dbReference>
<evidence type="ECO:0000256" key="8">
    <source>
        <dbReference type="ARBA" id="ARBA00022806"/>
    </source>
</evidence>
<feature type="compositionally biased region" description="Pro residues" evidence="12">
    <location>
        <begin position="922"/>
        <end position="932"/>
    </location>
</feature>
<feature type="compositionally biased region" description="Low complexity" evidence="12">
    <location>
        <begin position="1021"/>
        <end position="1051"/>
    </location>
</feature>
<protein>
    <recommendedName>
        <fullName evidence="3">RanBP-type and C3HC4-type zinc finger-containing protein 1</fullName>
        <ecNumber evidence="2">2.3.2.31</ecNumber>
    </recommendedName>
</protein>
<dbReference type="PROSITE" id="PS50199">
    <property type="entry name" value="ZF_RANBP2_2"/>
    <property type="match status" value="1"/>
</dbReference>
<keyword evidence="8" id="KW-0347">Helicase</keyword>
<evidence type="ECO:0000259" key="14">
    <source>
        <dbReference type="PROSITE" id="PS50199"/>
    </source>
</evidence>
<dbReference type="SUPFAM" id="SSF57850">
    <property type="entry name" value="RING/U-box"/>
    <property type="match status" value="1"/>
</dbReference>
<dbReference type="PROSITE" id="PS01358">
    <property type="entry name" value="ZF_RANBP2_1"/>
    <property type="match status" value="1"/>
</dbReference>
<feature type="domain" description="Helicase C-terminal" evidence="15">
    <location>
        <begin position="760"/>
        <end position="926"/>
    </location>
</feature>
<dbReference type="Gene3D" id="3.40.50.10810">
    <property type="entry name" value="Tandem AAA-ATPase domain"/>
    <property type="match status" value="2"/>
</dbReference>
<evidence type="ECO:0000256" key="11">
    <source>
        <dbReference type="PROSITE-ProRule" id="PRU00322"/>
    </source>
</evidence>
<evidence type="ECO:0000256" key="12">
    <source>
        <dbReference type="SAM" id="MobiDB-lite"/>
    </source>
</evidence>
<dbReference type="InterPro" id="IPR013083">
    <property type="entry name" value="Znf_RING/FYVE/PHD"/>
</dbReference>
<keyword evidence="6 11" id="KW-0863">Zinc-finger</keyword>
<evidence type="ECO:0000256" key="5">
    <source>
        <dbReference type="ARBA" id="ARBA00022741"/>
    </source>
</evidence>
<keyword evidence="9" id="KW-0862">Zinc</keyword>
<dbReference type="InterPro" id="IPR027417">
    <property type="entry name" value="P-loop_NTPase"/>
</dbReference>
<dbReference type="Proteomes" id="UP001189429">
    <property type="component" value="Unassembled WGS sequence"/>
</dbReference>
<dbReference type="InterPro" id="IPR001650">
    <property type="entry name" value="Helicase_C-like"/>
</dbReference>
<dbReference type="PROSITE" id="PS50089">
    <property type="entry name" value="ZF_RING_2"/>
    <property type="match status" value="1"/>
</dbReference>
<dbReference type="PROSITE" id="PS00518">
    <property type="entry name" value="ZF_RING_1"/>
    <property type="match status" value="1"/>
</dbReference>
<feature type="compositionally biased region" description="Low complexity" evidence="12">
    <location>
        <begin position="1065"/>
        <end position="1085"/>
    </location>
</feature>
<feature type="region of interest" description="Disordered" evidence="12">
    <location>
        <begin position="909"/>
        <end position="953"/>
    </location>
</feature>
<dbReference type="InterPro" id="IPR001841">
    <property type="entry name" value="Znf_RING"/>
</dbReference>
<dbReference type="PANTHER" id="PTHR45626">
    <property type="entry name" value="TRANSCRIPTION TERMINATION FACTOR 2-RELATED"/>
    <property type="match status" value="1"/>
</dbReference>
<dbReference type="PANTHER" id="PTHR45626:SF26">
    <property type="entry name" value="FAMILY HELICASE, PUTATIVE (AFU_ORTHOLOGUE AFUA_2G09120)-RELATED"/>
    <property type="match status" value="1"/>
</dbReference>
<dbReference type="SMART" id="SM00184">
    <property type="entry name" value="RING"/>
    <property type="match status" value="1"/>
</dbReference>
<dbReference type="SMART" id="SM00547">
    <property type="entry name" value="ZnF_RBZ"/>
    <property type="match status" value="1"/>
</dbReference>
<keyword evidence="5" id="KW-0547">Nucleotide-binding</keyword>
<feature type="domain" description="RING-type" evidence="13">
    <location>
        <begin position="675"/>
        <end position="716"/>
    </location>
</feature>
<evidence type="ECO:0000256" key="3">
    <source>
        <dbReference type="ARBA" id="ARBA00017887"/>
    </source>
</evidence>
<name>A0ABN9SB69_9DINO</name>
<evidence type="ECO:0000256" key="1">
    <source>
        <dbReference type="ARBA" id="ARBA00001798"/>
    </source>
</evidence>
<dbReference type="InterPro" id="IPR000330">
    <property type="entry name" value="SNF2_N"/>
</dbReference>
<dbReference type="InterPro" id="IPR017907">
    <property type="entry name" value="Znf_RING_CS"/>
</dbReference>
<sequence length="1096" mass="120130">MPDEVASGWQPFRGRVPRLSGVERGLVPERHRVRDFPRPPAEQPREVRCRRVSYRLAAGGCGIEVRVEVNVAAAFAFMASFLRFPCDGLEADWRVTDGEPRDLERLAAPKAFQLLDNSADPAHPQPPSFKCDLWPRQRRSLHWMVQQEVEGVRFTLDSRCFWWRHGPAAAAPKSAALEWSLDCRLVSSVQVWGGVLGDAIGYGKTSIALGLLDVRREGGAPPLPEEDEGFFFPSAATLICVPSNLHQQWVDEFAKFTGRRFRIVSLKTGADMKRATALQLASADVVLCNYQLLRGKPYESRRSELTKLGCPQASELSDYERVFGVRLAKHKLEDLPLDDLRRGTWGFIRCPEAHPWAVFAKGKPEKHAPAWQQLAFPVLEQFYWRRMIMDEFHELEALQPDQRASLQFMRAHHRWGLTGTPMLDAARHVVAMAALLRVDLAGPIRERALYLDAARAASFDSFQLDGLGVNAAAADLQRNQRLLILCSHFSAEALSSGDASEECDRVLEMKQLAVTQAKEALQEAMLSLEAFRALRMPCAASVSQFFEETASSSEERLAAVREFVQHVRGEARGQSAEGLLSGLKGGQGWKSTLRRAVREGFDPAAAPASPVPEAAPGGRRAPRLTRRAMERSLAACEEAAVQLVERLRTAVEQQMFLQRTLALLSDDSDVKSRSCSICYDEGLKLEELGITPCAHVFCLNCLREQITRLGKCGICRHELKPEDARPLRREIQDQASEKEAPDGIFLQRGELRKYGTKLGHIAWKLQQIKEQDSSAKCIVFCQWSSLLQKIAAAFVDFEIRHALLRGTVSERSRTLKKFRQADSSIDVLLLSLEDSASGTNLTCANHVLLVHPMNAKTQEQAVSFELQAIGRVRRWGQRRSEVHVWRFCTLGTVEEDLTRLHQRDIFARESERQEAAATSAQPQPPSPQPVPPRSRSLDEGGSEAAPTPPAAQAWSCPRCTLVNVPAAGLCDACELPRPGGACGAGGAAVAPAPAPAGPRGEEQRLFSRPLRLAGRSTMEISSSSGSSQSSSSSGSGASSPSPRRSPAAGSRPPQPALRATALLEAPGAVAPAGGRVPPGRRQSGSPSGGGGGSSRA</sequence>
<keyword evidence="4" id="KW-0479">Metal-binding</keyword>
<accession>A0ABN9SB69</accession>
<dbReference type="SUPFAM" id="SSF52540">
    <property type="entry name" value="P-loop containing nucleoside triphosphate hydrolases"/>
    <property type="match status" value="2"/>
</dbReference>
<dbReference type="Pfam" id="PF00271">
    <property type="entry name" value="Helicase_C"/>
    <property type="match status" value="1"/>
</dbReference>
<evidence type="ECO:0000313" key="17">
    <source>
        <dbReference type="Proteomes" id="UP001189429"/>
    </source>
</evidence>
<reference evidence="16" key="1">
    <citation type="submission" date="2023-10" db="EMBL/GenBank/DDBJ databases">
        <authorList>
            <person name="Chen Y."/>
            <person name="Shah S."/>
            <person name="Dougan E. K."/>
            <person name="Thang M."/>
            <person name="Chan C."/>
        </authorList>
    </citation>
    <scope>NUCLEOTIDE SEQUENCE [LARGE SCALE GENOMIC DNA]</scope>
</reference>
<comment type="catalytic activity">
    <reaction evidence="1">
        <text>[E2 ubiquitin-conjugating enzyme]-S-ubiquitinyl-L-cysteine + [acceptor protein]-L-lysine = [E2 ubiquitin-conjugating enzyme]-L-cysteine + [acceptor protein]-N(6)-ubiquitinyl-L-lysine.</text>
        <dbReference type="EC" id="2.3.2.31"/>
    </reaction>
</comment>
<dbReference type="Pfam" id="PF00176">
    <property type="entry name" value="SNF2-rel_dom"/>
    <property type="match status" value="1"/>
</dbReference>
<dbReference type="SMART" id="SM00490">
    <property type="entry name" value="HELICc"/>
    <property type="match status" value="1"/>
</dbReference>
<feature type="region of interest" description="Disordered" evidence="12">
    <location>
        <begin position="983"/>
        <end position="1096"/>
    </location>
</feature>
<feature type="domain" description="RanBP2-type" evidence="14">
    <location>
        <begin position="950"/>
        <end position="979"/>
    </location>
</feature>
<dbReference type="EC" id="2.3.2.31" evidence="2"/>
<evidence type="ECO:0000259" key="13">
    <source>
        <dbReference type="PROSITE" id="PS50089"/>
    </source>
</evidence>
<dbReference type="EMBL" id="CAUYUJ010010369">
    <property type="protein sequence ID" value="CAK0829206.1"/>
    <property type="molecule type" value="Genomic_DNA"/>
</dbReference>
<evidence type="ECO:0000259" key="15">
    <source>
        <dbReference type="PROSITE" id="PS51194"/>
    </source>
</evidence>
<dbReference type="InterPro" id="IPR001876">
    <property type="entry name" value="Znf_RanBP2"/>
</dbReference>
<proteinExistence type="predicted"/>
<keyword evidence="7" id="KW-0378">Hydrolase</keyword>
<gene>
    <name evidence="16" type="ORF">PCOR1329_LOCUS28221</name>
</gene>
<feature type="compositionally biased region" description="Gly residues" evidence="12">
    <location>
        <begin position="1086"/>
        <end position="1096"/>
    </location>
</feature>
<organism evidence="16 17">
    <name type="scientific">Prorocentrum cordatum</name>
    <dbReference type="NCBI Taxonomy" id="2364126"/>
    <lineage>
        <taxon>Eukaryota</taxon>
        <taxon>Sar</taxon>
        <taxon>Alveolata</taxon>
        <taxon>Dinophyceae</taxon>
        <taxon>Prorocentrales</taxon>
        <taxon>Prorocentraceae</taxon>
        <taxon>Prorocentrum</taxon>
    </lineage>
</organism>
<dbReference type="Pfam" id="PF13639">
    <property type="entry name" value="zf-RING_2"/>
    <property type="match status" value="1"/>
</dbReference>
<dbReference type="InterPro" id="IPR050628">
    <property type="entry name" value="SNF2_RAD54_helicase_TF"/>
</dbReference>
<evidence type="ECO:0000256" key="10">
    <source>
        <dbReference type="ARBA" id="ARBA00022840"/>
    </source>
</evidence>
<dbReference type="InterPro" id="IPR049730">
    <property type="entry name" value="SNF2/RAD54-like_C"/>
</dbReference>
<dbReference type="PROSITE" id="PS51194">
    <property type="entry name" value="HELICASE_CTER"/>
    <property type="match status" value="1"/>
</dbReference>
<feature type="non-terminal residue" evidence="16">
    <location>
        <position position="1096"/>
    </location>
</feature>
<dbReference type="Gene3D" id="3.40.50.300">
    <property type="entry name" value="P-loop containing nucleotide triphosphate hydrolases"/>
    <property type="match status" value="1"/>
</dbReference>
<dbReference type="InterPro" id="IPR036443">
    <property type="entry name" value="Znf_RanBP2_sf"/>
</dbReference>
<evidence type="ECO:0000256" key="7">
    <source>
        <dbReference type="ARBA" id="ARBA00022801"/>
    </source>
</evidence>
<keyword evidence="17" id="KW-1185">Reference proteome</keyword>
<dbReference type="CDD" id="cd18793">
    <property type="entry name" value="SF2_C_SNF"/>
    <property type="match status" value="1"/>
</dbReference>
<evidence type="ECO:0000313" key="16">
    <source>
        <dbReference type="EMBL" id="CAK0829206.1"/>
    </source>
</evidence>
<dbReference type="Gene3D" id="3.30.40.10">
    <property type="entry name" value="Zinc/RING finger domain, C3HC4 (zinc finger)"/>
    <property type="match status" value="1"/>
</dbReference>
<dbReference type="SMART" id="SM00487">
    <property type="entry name" value="DEXDc"/>
    <property type="match status" value="1"/>
</dbReference>
<evidence type="ECO:0000256" key="4">
    <source>
        <dbReference type="ARBA" id="ARBA00022723"/>
    </source>
</evidence>
<dbReference type="InterPro" id="IPR038718">
    <property type="entry name" value="SNF2-like_sf"/>
</dbReference>
<evidence type="ECO:0000256" key="6">
    <source>
        <dbReference type="ARBA" id="ARBA00022771"/>
    </source>
</evidence>
<comment type="caution">
    <text evidence="16">The sequence shown here is derived from an EMBL/GenBank/DDBJ whole genome shotgun (WGS) entry which is preliminary data.</text>
</comment>
<dbReference type="SUPFAM" id="SSF90209">
    <property type="entry name" value="Ran binding protein zinc finger-like"/>
    <property type="match status" value="1"/>
</dbReference>